<dbReference type="PANTHER" id="PTHR34821:SF2">
    <property type="entry name" value="INNER MEMBRANE PROTEIN YDCZ"/>
    <property type="match status" value="1"/>
</dbReference>
<keyword evidence="3" id="KW-1185">Reference proteome</keyword>
<evidence type="ECO:0000313" key="2">
    <source>
        <dbReference type="EMBL" id="MCM2374794.1"/>
    </source>
</evidence>
<dbReference type="Proteomes" id="UP001202961">
    <property type="component" value="Unassembled WGS sequence"/>
</dbReference>
<evidence type="ECO:0000313" key="3">
    <source>
        <dbReference type="Proteomes" id="UP001202961"/>
    </source>
</evidence>
<gene>
    <name evidence="2" type="ORF">NB063_29570</name>
</gene>
<dbReference type="PANTHER" id="PTHR34821">
    <property type="entry name" value="INNER MEMBRANE PROTEIN YDCZ"/>
    <property type="match status" value="1"/>
</dbReference>
<dbReference type="EMBL" id="JAMQBK010000100">
    <property type="protein sequence ID" value="MCM2374794.1"/>
    <property type="molecule type" value="Genomic_DNA"/>
</dbReference>
<keyword evidence="1" id="KW-0472">Membrane</keyword>
<protein>
    <submittedName>
        <fullName evidence="2">DMT family transporter</fullName>
    </submittedName>
</protein>
<evidence type="ECO:0000256" key="1">
    <source>
        <dbReference type="SAM" id="Phobius"/>
    </source>
</evidence>
<feature type="transmembrane region" description="Helical" evidence="1">
    <location>
        <begin position="142"/>
        <end position="161"/>
    </location>
</feature>
<feature type="transmembrane region" description="Helical" evidence="1">
    <location>
        <begin position="12"/>
        <end position="28"/>
    </location>
</feature>
<keyword evidence="1" id="KW-0812">Transmembrane</keyword>
<accession>A0ABT0UCN7</accession>
<sequence length="188" mass="19719">MSPSPASETGWMAIAIIIGLFAGGILAIQPSANGMLGKYMHHPLHASLFSFGSGFAIVLVITIVGGIFPPRLSVSPGQLPYWAWIGGAIGVVLVTSSLVLVPRVGSLPWFAAVMTGQTLLALMLDHYGWFGNPRVPASPLRVIGVLLLILGVLAIVLAKHYESSSSLPLSKHADTNADRTSAVENANQ</sequence>
<name>A0ABT0UCN7_9BACT</name>
<reference evidence="2 3" key="1">
    <citation type="journal article" date="2022" name="Syst. Appl. Microbiol.">
        <title>Rhodopirellula aestuarii sp. nov., a novel member of the genus Rhodopirellula isolated from brackish sediments collected in the Tagus River estuary, Portugal.</title>
        <authorList>
            <person name="Vitorino I.R."/>
            <person name="Klimek D."/>
            <person name="Calusinska M."/>
            <person name="Lobo-da-Cunha A."/>
            <person name="Vasconcelos V."/>
            <person name="Lage O.M."/>
        </authorList>
    </citation>
    <scope>NUCLEOTIDE SEQUENCE [LARGE SCALE GENOMIC DNA]</scope>
    <source>
        <strain evidence="2 3">ICT_H3.1</strain>
    </source>
</reference>
<dbReference type="RefSeq" id="WP_250932929.1">
    <property type="nucleotide sequence ID" value="NZ_JAMQBK010000100.1"/>
</dbReference>
<organism evidence="2 3">
    <name type="scientific">Aporhodopirellula aestuarii</name>
    <dbReference type="NCBI Taxonomy" id="2950107"/>
    <lineage>
        <taxon>Bacteria</taxon>
        <taxon>Pseudomonadati</taxon>
        <taxon>Planctomycetota</taxon>
        <taxon>Planctomycetia</taxon>
        <taxon>Pirellulales</taxon>
        <taxon>Pirellulaceae</taxon>
        <taxon>Aporhodopirellula</taxon>
    </lineage>
</organism>
<feature type="transmembrane region" description="Helical" evidence="1">
    <location>
        <begin position="81"/>
        <end position="101"/>
    </location>
</feature>
<feature type="transmembrane region" description="Helical" evidence="1">
    <location>
        <begin position="48"/>
        <end position="69"/>
    </location>
</feature>
<keyword evidence="1" id="KW-1133">Transmembrane helix</keyword>
<dbReference type="Pfam" id="PF04657">
    <property type="entry name" value="DMT_YdcZ"/>
    <property type="match status" value="1"/>
</dbReference>
<comment type="caution">
    <text evidence="2">The sequence shown here is derived from an EMBL/GenBank/DDBJ whole genome shotgun (WGS) entry which is preliminary data.</text>
</comment>
<dbReference type="InterPro" id="IPR006750">
    <property type="entry name" value="YdcZ"/>
</dbReference>
<feature type="transmembrane region" description="Helical" evidence="1">
    <location>
        <begin position="108"/>
        <end position="130"/>
    </location>
</feature>
<proteinExistence type="predicted"/>